<comment type="caution">
    <text evidence="2">The sequence shown here is derived from an EMBL/GenBank/DDBJ whole genome shotgun (WGS) entry which is preliminary data.</text>
</comment>
<dbReference type="EMBL" id="LKLP01000113">
    <property type="protein sequence ID" value="KSU06051.1"/>
    <property type="molecule type" value="Genomic_DNA"/>
</dbReference>
<gene>
    <name evidence="2" type="ORF">LMG8520_2190</name>
</gene>
<evidence type="ECO:0000256" key="1">
    <source>
        <dbReference type="SAM" id="Phobius"/>
    </source>
</evidence>
<feature type="transmembrane region" description="Helical" evidence="1">
    <location>
        <begin position="20"/>
        <end position="37"/>
    </location>
</feature>
<keyword evidence="1" id="KW-0812">Transmembrane</keyword>
<dbReference type="PATRIC" id="fig|1360.106.peg.2654"/>
<feature type="transmembrane region" description="Helical" evidence="1">
    <location>
        <begin position="124"/>
        <end position="143"/>
    </location>
</feature>
<feature type="transmembrane region" description="Helical" evidence="1">
    <location>
        <begin position="72"/>
        <end position="94"/>
    </location>
</feature>
<evidence type="ECO:0000313" key="3">
    <source>
        <dbReference type="Proteomes" id="UP000054230"/>
    </source>
</evidence>
<organism evidence="2 3">
    <name type="scientific">Lactococcus lactis subsp. lactis</name>
    <name type="common">Streptococcus lactis</name>
    <dbReference type="NCBI Taxonomy" id="1360"/>
    <lineage>
        <taxon>Bacteria</taxon>
        <taxon>Bacillati</taxon>
        <taxon>Bacillota</taxon>
        <taxon>Bacilli</taxon>
        <taxon>Lactobacillales</taxon>
        <taxon>Streptococcaceae</taxon>
        <taxon>Lactococcus</taxon>
    </lineage>
</organism>
<accession>A0A0V8CXN0</accession>
<reference evidence="3" key="1">
    <citation type="submission" date="2015-10" db="EMBL/GenBank/DDBJ databases">
        <title>Draft Genome Sequences of 11 Lactococcus lactis subspecies cremoris strains.</title>
        <authorList>
            <person name="Wels M."/>
            <person name="Backus L."/>
            <person name="Boekhorst J."/>
            <person name="Dijkstra A."/>
            <person name="Beerthuizen M."/>
            <person name="Kelly W."/>
            <person name="Siezen R."/>
            <person name="Bachmann H."/>
            <person name="Van Hijum S."/>
        </authorList>
    </citation>
    <scope>NUCLEOTIDE SEQUENCE [LARGE SCALE GENOMIC DNA]</scope>
    <source>
        <strain evidence="3">LMG8520</strain>
    </source>
</reference>
<keyword evidence="1" id="KW-1133">Transmembrane helix</keyword>
<name>A0A0V8CXN0_LACLL</name>
<keyword evidence="1" id="KW-0472">Membrane</keyword>
<sequence length="145" mass="16384">MDTVLEIIESLKEEISEAKGAVVAEIILIISWITYLIRLDKLNEILKTYYSVSDGIFVKSFKIVFSDKYASIMLYLLLGFLFLFFLIGITFYLFKQGNNMLSLITGIINFILIVFILNSLLAPILISIAIVFCIVGVVVWSIANN</sequence>
<dbReference type="RefSeq" id="WP_058210329.1">
    <property type="nucleotide sequence ID" value="NZ_LKLP01000113.1"/>
</dbReference>
<protein>
    <submittedName>
        <fullName evidence="2">Uncharacterized protein</fullName>
    </submittedName>
</protein>
<proteinExistence type="predicted"/>
<evidence type="ECO:0000313" key="2">
    <source>
        <dbReference type="EMBL" id="KSU06051.1"/>
    </source>
</evidence>
<dbReference type="Proteomes" id="UP000054230">
    <property type="component" value="Unassembled WGS sequence"/>
</dbReference>
<feature type="transmembrane region" description="Helical" evidence="1">
    <location>
        <begin position="100"/>
        <end position="117"/>
    </location>
</feature>
<dbReference type="AlphaFoldDB" id="A0A0V8CXN0"/>